<gene>
    <name evidence="1" type="ORF">K469DRAFT_583657</name>
</gene>
<proteinExistence type="predicted"/>
<feature type="non-terminal residue" evidence="1">
    <location>
        <position position="1"/>
    </location>
</feature>
<evidence type="ECO:0000313" key="2">
    <source>
        <dbReference type="Proteomes" id="UP000800200"/>
    </source>
</evidence>
<reference evidence="1" key="1">
    <citation type="journal article" date="2020" name="Stud. Mycol.">
        <title>101 Dothideomycetes genomes: a test case for predicting lifestyles and emergence of pathogens.</title>
        <authorList>
            <person name="Haridas S."/>
            <person name="Albert R."/>
            <person name="Binder M."/>
            <person name="Bloem J."/>
            <person name="Labutti K."/>
            <person name="Salamov A."/>
            <person name="Andreopoulos B."/>
            <person name="Baker S."/>
            <person name="Barry K."/>
            <person name="Bills G."/>
            <person name="Bluhm B."/>
            <person name="Cannon C."/>
            <person name="Castanera R."/>
            <person name="Culley D."/>
            <person name="Daum C."/>
            <person name="Ezra D."/>
            <person name="Gonzalez J."/>
            <person name="Henrissat B."/>
            <person name="Kuo A."/>
            <person name="Liang C."/>
            <person name="Lipzen A."/>
            <person name="Lutzoni F."/>
            <person name="Magnuson J."/>
            <person name="Mondo S."/>
            <person name="Nolan M."/>
            <person name="Ohm R."/>
            <person name="Pangilinan J."/>
            <person name="Park H.-J."/>
            <person name="Ramirez L."/>
            <person name="Alfaro M."/>
            <person name="Sun H."/>
            <person name="Tritt A."/>
            <person name="Yoshinaga Y."/>
            <person name="Zwiers L.-H."/>
            <person name="Turgeon B."/>
            <person name="Goodwin S."/>
            <person name="Spatafora J."/>
            <person name="Crous P."/>
            <person name="Grigoriev I."/>
        </authorList>
    </citation>
    <scope>NUCLEOTIDE SEQUENCE</scope>
    <source>
        <strain evidence="1">CBS 207.26</strain>
    </source>
</reference>
<dbReference type="AlphaFoldDB" id="A0A6A6DYK6"/>
<dbReference type="EMBL" id="ML994643">
    <property type="protein sequence ID" value="KAF2183359.1"/>
    <property type="molecule type" value="Genomic_DNA"/>
</dbReference>
<name>A0A6A6DYK6_9PEZI</name>
<sequence>FRTHHIFAFLIFNIGVRLRNCRVSILSIKRKNFLRVKHIIHLLSLKRLEITRVKLEILEKTINKEINKLL</sequence>
<protein>
    <submittedName>
        <fullName evidence="1">Uncharacterized protein</fullName>
    </submittedName>
</protein>
<keyword evidence="2" id="KW-1185">Reference proteome</keyword>
<organism evidence="1 2">
    <name type="scientific">Zopfia rhizophila CBS 207.26</name>
    <dbReference type="NCBI Taxonomy" id="1314779"/>
    <lineage>
        <taxon>Eukaryota</taxon>
        <taxon>Fungi</taxon>
        <taxon>Dikarya</taxon>
        <taxon>Ascomycota</taxon>
        <taxon>Pezizomycotina</taxon>
        <taxon>Dothideomycetes</taxon>
        <taxon>Dothideomycetes incertae sedis</taxon>
        <taxon>Zopfiaceae</taxon>
        <taxon>Zopfia</taxon>
    </lineage>
</organism>
<evidence type="ECO:0000313" key="1">
    <source>
        <dbReference type="EMBL" id="KAF2183359.1"/>
    </source>
</evidence>
<dbReference type="Proteomes" id="UP000800200">
    <property type="component" value="Unassembled WGS sequence"/>
</dbReference>
<accession>A0A6A6DYK6</accession>